<sequence>MLNALFDKNYFARRVDHLEELSVYLRSAIRRSDVSEESLDDLEFLQNLVHTTMKLKGIRTNATVWFRSLGDFFDDRCHDLSFQDTSVRKFHLRN</sequence>
<reference evidence="1 2" key="1">
    <citation type="journal article" date="2024" name="bioRxiv">
        <title>A reference genome for Trichogramma kaykai: A tiny desert-dwelling parasitoid wasp with competing sex-ratio distorters.</title>
        <authorList>
            <person name="Culotta J."/>
            <person name="Lindsey A.R."/>
        </authorList>
    </citation>
    <scope>NUCLEOTIDE SEQUENCE [LARGE SCALE GENOMIC DNA]</scope>
    <source>
        <strain evidence="1 2">KSX58</strain>
    </source>
</reference>
<protein>
    <submittedName>
        <fullName evidence="1">Uncharacterized protein</fullName>
    </submittedName>
</protein>
<accession>A0ABD2VUW9</accession>
<name>A0ABD2VUW9_9HYME</name>
<evidence type="ECO:0000313" key="2">
    <source>
        <dbReference type="Proteomes" id="UP001627154"/>
    </source>
</evidence>
<organism evidence="1 2">
    <name type="scientific">Trichogramma kaykai</name>
    <dbReference type="NCBI Taxonomy" id="54128"/>
    <lineage>
        <taxon>Eukaryota</taxon>
        <taxon>Metazoa</taxon>
        <taxon>Ecdysozoa</taxon>
        <taxon>Arthropoda</taxon>
        <taxon>Hexapoda</taxon>
        <taxon>Insecta</taxon>
        <taxon>Pterygota</taxon>
        <taxon>Neoptera</taxon>
        <taxon>Endopterygota</taxon>
        <taxon>Hymenoptera</taxon>
        <taxon>Apocrita</taxon>
        <taxon>Proctotrupomorpha</taxon>
        <taxon>Chalcidoidea</taxon>
        <taxon>Trichogrammatidae</taxon>
        <taxon>Trichogramma</taxon>
    </lineage>
</organism>
<gene>
    <name evidence="1" type="ORF">TKK_019615</name>
</gene>
<keyword evidence="2" id="KW-1185">Reference proteome</keyword>
<dbReference type="AlphaFoldDB" id="A0ABD2VUW9"/>
<comment type="caution">
    <text evidence="1">The sequence shown here is derived from an EMBL/GenBank/DDBJ whole genome shotgun (WGS) entry which is preliminary data.</text>
</comment>
<proteinExistence type="predicted"/>
<evidence type="ECO:0000313" key="1">
    <source>
        <dbReference type="EMBL" id="KAL3384514.1"/>
    </source>
</evidence>
<dbReference type="Proteomes" id="UP001627154">
    <property type="component" value="Unassembled WGS sequence"/>
</dbReference>
<dbReference type="EMBL" id="JBJJXI010000170">
    <property type="protein sequence ID" value="KAL3384514.1"/>
    <property type="molecule type" value="Genomic_DNA"/>
</dbReference>